<keyword evidence="3" id="KW-1185">Reference proteome</keyword>
<gene>
    <name evidence="2" type="ORF">CJ240_00760</name>
</gene>
<dbReference type="EMBL" id="PNGC01000001">
    <property type="protein sequence ID" value="PMB90309.1"/>
    <property type="molecule type" value="Genomic_DNA"/>
</dbReference>
<evidence type="ECO:0000313" key="3">
    <source>
        <dbReference type="Proteomes" id="UP000243201"/>
    </source>
</evidence>
<evidence type="ECO:0000256" key="1">
    <source>
        <dbReference type="SAM" id="Phobius"/>
    </source>
</evidence>
<dbReference type="RefSeq" id="WP_102183889.1">
    <property type="nucleotide sequence ID" value="NZ_PNGC01000001.1"/>
</dbReference>
<proteinExistence type="predicted"/>
<protein>
    <recommendedName>
        <fullName evidence="4">Hemagglutinin</fullName>
    </recommendedName>
</protein>
<sequence length="327" mass="36020">MIRTARKYRHRRLVALAILLTVIALVVSVIYVLVREDPVAKEIPEPSMPPVNSEGYQEANLISEDEFTHWDSLSASQIQAFIADWGYGCRNGKAKAMPESTGVSRAVAGSNSQKVEVPCLKDFRASLRPHDPDRFCPQPVAGGEDLTAGEVIAQVSQACRINPKAILTTLQKEQGLITVSSSRLTPRRYEIAMGYGCPDHTNCDPQFFGLGTQVYYAARQWRRYQADPALYDVQAGKPVTLGFGPNARCGSKEIIPQNWPTAALYNYTPYLASADALAGLSDECAQPGNLNFYQFYKAWFGDPRQGGGEVLTRKALAQRQAQQKTGN</sequence>
<feature type="transmembrane region" description="Helical" evidence="1">
    <location>
        <begin position="12"/>
        <end position="34"/>
    </location>
</feature>
<organism evidence="2 3">
    <name type="scientific">Varibaculum cambriense</name>
    <dbReference type="NCBI Taxonomy" id="184870"/>
    <lineage>
        <taxon>Bacteria</taxon>
        <taxon>Bacillati</taxon>
        <taxon>Actinomycetota</taxon>
        <taxon>Actinomycetes</taxon>
        <taxon>Actinomycetales</taxon>
        <taxon>Actinomycetaceae</taxon>
        <taxon>Varibaculum</taxon>
    </lineage>
</organism>
<keyword evidence="1" id="KW-1133">Transmembrane helix</keyword>
<name>A0ABX4UPX2_9ACTO</name>
<keyword evidence="1" id="KW-0472">Membrane</keyword>
<dbReference type="Proteomes" id="UP000243201">
    <property type="component" value="Unassembled WGS sequence"/>
</dbReference>
<keyword evidence="1" id="KW-0812">Transmembrane</keyword>
<comment type="caution">
    <text evidence="2">The sequence shown here is derived from an EMBL/GenBank/DDBJ whole genome shotgun (WGS) entry which is preliminary data.</text>
</comment>
<evidence type="ECO:0008006" key="4">
    <source>
        <dbReference type="Google" id="ProtNLM"/>
    </source>
</evidence>
<reference evidence="2 3" key="1">
    <citation type="submission" date="2017-09" db="EMBL/GenBank/DDBJ databases">
        <title>Bacterial strain isolated from the female urinary microbiota.</title>
        <authorList>
            <person name="Thomas-White K."/>
            <person name="Kumar N."/>
            <person name="Forster S."/>
            <person name="Putonti C."/>
            <person name="Lawley T."/>
            <person name="Wolfe A.J."/>
        </authorList>
    </citation>
    <scope>NUCLEOTIDE SEQUENCE [LARGE SCALE GENOMIC DNA]</scope>
    <source>
        <strain evidence="2 3">UMB0744</strain>
    </source>
</reference>
<evidence type="ECO:0000313" key="2">
    <source>
        <dbReference type="EMBL" id="PMB90309.1"/>
    </source>
</evidence>
<accession>A0ABX4UPX2</accession>